<dbReference type="AlphaFoldDB" id="A0A656Z7L6"/>
<dbReference type="Pfam" id="PF00501">
    <property type="entry name" value="AMP-binding"/>
    <property type="match status" value="1"/>
</dbReference>
<dbReference type="InterPro" id="IPR025110">
    <property type="entry name" value="AMP-bd_C"/>
</dbReference>
<organism evidence="1 2">
    <name type="scientific">Sterolibacterium denitrificans</name>
    <dbReference type="NCBI Taxonomy" id="157592"/>
    <lineage>
        <taxon>Bacteria</taxon>
        <taxon>Pseudomonadati</taxon>
        <taxon>Pseudomonadota</taxon>
        <taxon>Betaproteobacteria</taxon>
        <taxon>Nitrosomonadales</taxon>
        <taxon>Sterolibacteriaceae</taxon>
        <taxon>Sterolibacterium</taxon>
    </lineage>
</organism>
<dbReference type="PANTHER" id="PTHR24096">
    <property type="entry name" value="LONG-CHAIN-FATTY-ACID--COA LIGASE"/>
    <property type="match status" value="1"/>
</dbReference>
<dbReference type="Proteomes" id="UP000243416">
    <property type="component" value="Unassembled WGS sequence"/>
</dbReference>
<dbReference type="OrthoDB" id="9803968at2"/>
<dbReference type="Gene3D" id="3.40.50.12780">
    <property type="entry name" value="N-terminal domain of ligase-like"/>
    <property type="match status" value="1"/>
</dbReference>
<dbReference type="RefSeq" id="WP_067169226.1">
    <property type="nucleotide sequence ID" value="NZ_LFZK01000001.1"/>
</dbReference>
<evidence type="ECO:0000313" key="2">
    <source>
        <dbReference type="Proteomes" id="UP000243416"/>
    </source>
</evidence>
<dbReference type="InterPro" id="IPR045851">
    <property type="entry name" value="AMP-bd_C_sf"/>
</dbReference>
<dbReference type="SUPFAM" id="SSF56801">
    <property type="entry name" value="Acetyl-CoA synthetase-like"/>
    <property type="match status" value="1"/>
</dbReference>
<reference evidence="1 2" key="1">
    <citation type="journal article" date="2016" name="ISME J.">
        <title>Integrated multi-omics analyses reveal the biochemical mechanisms and phylogenetic relevance of anaerobic androgen biodegradation in the environment.</title>
        <authorList>
            <person name="Yang F.C."/>
            <person name="Chen Y.L."/>
            <person name="Tang S.L."/>
            <person name="Yu C.P."/>
            <person name="Wang P.H."/>
            <person name="Ismail W."/>
            <person name="Wang C.H."/>
            <person name="Ding J.Y."/>
            <person name="Yang C.Y."/>
            <person name="Yang C.Y."/>
            <person name="Chiang Y.R."/>
        </authorList>
    </citation>
    <scope>NUCLEOTIDE SEQUENCE [LARGE SCALE GENOMIC DNA]</scope>
    <source>
        <strain evidence="1 2">DSM 13999</strain>
    </source>
</reference>
<name>A0A656Z7L6_9PROT</name>
<dbReference type="InterPro" id="IPR042099">
    <property type="entry name" value="ANL_N_sf"/>
</dbReference>
<keyword evidence="2" id="KW-1185">Reference proteome</keyword>
<comment type="caution">
    <text evidence="1">The sequence shown here is derived from an EMBL/GenBank/DDBJ whole genome shotgun (WGS) entry which is preliminary data.</text>
</comment>
<dbReference type="PANTHER" id="PTHR24096:SF393">
    <property type="entry name" value="LIGASE, PUTATIVE-RELATED"/>
    <property type="match status" value="1"/>
</dbReference>
<dbReference type="GO" id="GO:0016405">
    <property type="term" value="F:CoA-ligase activity"/>
    <property type="evidence" value="ECO:0007669"/>
    <property type="project" value="TreeGrafter"/>
</dbReference>
<dbReference type="EMBL" id="LFZK01000001">
    <property type="protein sequence ID" value="KYC29073.1"/>
    <property type="molecule type" value="Genomic_DNA"/>
</dbReference>
<dbReference type="InterPro" id="IPR000873">
    <property type="entry name" value="AMP-dep_synth/lig_dom"/>
</dbReference>
<accession>A0A656Z7L6</accession>
<dbReference type="Pfam" id="PF13193">
    <property type="entry name" value="AMP-binding_C"/>
    <property type="match status" value="1"/>
</dbReference>
<proteinExistence type="predicted"/>
<dbReference type="GO" id="GO:0019748">
    <property type="term" value="P:secondary metabolic process"/>
    <property type="evidence" value="ECO:0007669"/>
    <property type="project" value="TreeGrafter"/>
</dbReference>
<sequence>MTEALKQQLQAVAAQLTALDAPYELAEITHDGRNCRIYRNAPANLAVLIEQGRGFADKEFLVWQDQRLSYADFYHQVDALVVVLRRQYGIRQGERVAIAMRNRPEWMAAFAAVILCGAVAVPLNSWGQREELLHGLTDSAPRLLFCDAQRLAHVAADLAALRLPAIVVDAGENLPAGVADYRTVLDAAPTGASLPAIDIASDDLAMIMYTSGTASLAKGVVSTHRAMCQGIVNMEYFGALFVMTSPERFGAMMAAGFEMTTLMAVPLFHSSGLHAQFLSALRTGRRIVIMYKWDVGAVLEIIAGERITQLSASPAMMLQLFGDPRFDRSDTRSLAWVGFGGGMAPDPLLDLVARKKPQAMAGIGYGLTETNGPSNAATGEAFAWKPRSNGPTSPIFDVRIVDENGRTLPQGARGEVWIRGITLMQGYWNRPEATREVLQDGWLHSGDIGYFDEDGFLYIVDRIKDIVNRGGEKIASAEIESVLLQHPAIAEAAAFGVSDDGYGEALAVAVHLRPGMSLTAEDVRNHVAAHLAAYKIPGHVVFHDDILPRNVVGKVLKRQLRDDFERD</sequence>
<evidence type="ECO:0000313" key="1">
    <source>
        <dbReference type="EMBL" id="KYC29073.1"/>
    </source>
</evidence>
<protein>
    <submittedName>
        <fullName evidence="1">Uncharacterized protein</fullName>
    </submittedName>
</protein>
<dbReference type="Gene3D" id="3.30.300.30">
    <property type="match status" value="1"/>
</dbReference>
<gene>
    <name evidence="1" type="ORF">ACY05_00325</name>
</gene>